<dbReference type="Gene3D" id="3.40.50.720">
    <property type="entry name" value="NAD(P)-binding Rossmann-like Domain"/>
    <property type="match status" value="1"/>
</dbReference>
<dbReference type="AlphaFoldDB" id="A0A172TX83"/>
<proteinExistence type="predicted"/>
<organism evidence="2 3">
    <name type="scientific">Flavisolibacter tropicus</name>
    <dbReference type="NCBI Taxonomy" id="1492898"/>
    <lineage>
        <taxon>Bacteria</taxon>
        <taxon>Pseudomonadati</taxon>
        <taxon>Bacteroidota</taxon>
        <taxon>Chitinophagia</taxon>
        <taxon>Chitinophagales</taxon>
        <taxon>Chitinophagaceae</taxon>
        <taxon>Flavisolibacter</taxon>
    </lineage>
</organism>
<dbReference type="Gene3D" id="3.90.25.10">
    <property type="entry name" value="UDP-galactose 4-epimerase, domain 1"/>
    <property type="match status" value="1"/>
</dbReference>
<dbReference type="Proteomes" id="UP000077177">
    <property type="component" value="Chromosome"/>
</dbReference>
<reference evidence="3" key="1">
    <citation type="submission" date="2015-01" db="EMBL/GenBank/DDBJ databases">
        <title>Flavisolibacter sp./LCS9/ whole genome sequencing.</title>
        <authorList>
            <person name="Kim M.K."/>
            <person name="Srinivasan S."/>
            <person name="Lee J.-J."/>
        </authorList>
    </citation>
    <scope>NUCLEOTIDE SEQUENCE [LARGE SCALE GENOMIC DNA]</scope>
    <source>
        <strain evidence="3">LCS9</strain>
    </source>
</reference>
<evidence type="ECO:0000313" key="3">
    <source>
        <dbReference type="Proteomes" id="UP000077177"/>
    </source>
</evidence>
<dbReference type="PANTHER" id="PTHR43162:SF1">
    <property type="entry name" value="PRESTALK A DIFFERENTIATION PROTEIN A"/>
    <property type="match status" value="1"/>
</dbReference>
<dbReference type="PATRIC" id="fig|1492898.3.peg.3261"/>
<dbReference type="STRING" id="1492898.SY85_15010"/>
<dbReference type="InterPro" id="IPR036291">
    <property type="entry name" value="NAD(P)-bd_dom_sf"/>
</dbReference>
<dbReference type="RefSeq" id="WP_066405727.1">
    <property type="nucleotide sequence ID" value="NZ_CP011390.1"/>
</dbReference>
<dbReference type="SUPFAM" id="SSF51735">
    <property type="entry name" value="NAD(P)-binding Rossmann-fold domains"/>
    <property type="match status" value="1"/>
</dbReference>
<name>A0A172TX83_9BACT</name>
<accession>A0A172TX83</accession>
<protein>
    <recommendedName>
        <fullName evidence="1">NmrA-like domain-containing protein</fullName>
    </recommendedName>
</protein>
<evidence type="ECO:0000313" key="2">
    <source>
        <dbReference type="EMBL" id="ANE51616.1"/>
    </source>
</evidence>
<dbReference type="EMBL" id="CP011390">
    <property type="protein sequence ID" value="ANE51616.1"/>
    <property type="molecule type" value="Genomic_DNA"/>
</dbReference>
<dbReference type="KEGG" id="fla:SY85_15010"/>
<gene>
    <name evidence="2" type="ORF">SY85_15010</name>
</gene>
<feature type="domain" description="NmrA-like" evidence="1">
    <location>
        <begin position="3"/>
        <end position="266"/>
    </location>
</feature>
<dbReference type="OrthoDB" id="9780595at2"/>
<reference evidence="2 3" key="2">
    <citation type="journal article" date="2016" name="Int. J. Syst. Evol. Microbiol.">
        <title>Flavisolibacter tropicus sp. nov., isolated from tropical soil.</title>
        <authorList>
            <person name="Lee J.J."/>
            <person name="Kang M.S."/>
            <person name="Kim G.S."/>
            <person name="Lee C.S."/>
            <person name="Lim S."/>
            <person name="Lee J."/>
            <person name="Roh S.H."/>
            <person name="Kang H."/>
            <person name="Ha J.M."/>
            <person name="Bae S."/>
            <person name="Jung H.Y."/>
            <person name="Kim M.K."/>
        </authorList>
    </citation>
    <scope>NUCLEOTIDE SEQUENCE [LARGE SCALE GENOMIC DNA]</scope>
    <source>
        <strain evidence="2 3">LCS9</strain>
    </source>
</reference>
<keyword evidence="3" id="KW-1185">Reference proteome</keyword>
<evidence type="ECO:0000259" key="1">
    <source>
        <dbReference type="Pfam" id="PF05368"/>
    </source>
</evidence>
<dbReference type="InterPro" id="IPR051604">
    <property type="entry name" value="Ergot_Alk_Oxidoreductase"/>
</dbReference>
<sequence>MNRILVTGATGTTGQFIFDTLSQRNDLDVKGASRQGHPYGHTPLVHFDYNDRSSIQAALDGVDKVFLITPFTAHMMEMESRVIEEIGRSRCVKHVVKLSIAGAEAEQPTALAKVHRQLEQELEQTGKAITVLRAQSYMQNYARFMGVNIKAHSAFYLPLGVARVSLVDVRDVADVAVKVLTEEGHEGNAYTLTGPQALSNYEIAHILTAVLERRINYVVVSESQTLAGMRVAGTPEWIRDAMLELYRYQKNEQARFLTNHIEWITGNSPRSFEQFAHDYKEAFVKETTQLKMTA</sequence>
<dbReference type="Pfam" id="PF05368">
    <property type="entry name" value="NmrA"/>
    <property type="match status" value="1"/>
</dbReference>
<dbReference type="PANTHER" id="PTHR43162">
    <property type="match status" value="1"/>
</dbReference>
<dbReference type="InterPro" id="IPR008030">
    <property type="entry name" value="NmrA-like"/>
</dbReference>